<feature type="chain" id="PRO_5004015869" evidence="3">
    <location>
        <begin position="31"/>
        <end position="515"/>
    </location>
</feature>
<organism evidence="4 5">
    <name type="scientific">Corynebacterium halotolerans YIM 70093 = DSM 44683</name>
    <dbReference type="NCBI Taxonomy" id="1121362"/>
    <lineage>
        <taxon>Bacteria</taxon>
        <taxon>Bacillati</taxon>
        <taxon>Actinomycetota</taxon>
        <taxon>Actinomycetes</taxon>
        <taxon>Mycobacteriales</taxon>
        <taxon>Corynebacteriaceae</taxon>
        <taxon>Corynebacterium</taxon>
    </lineage>
</organism>
<dbReference type="Proteomes" id="UP000011723">
    <property type="component" value="Chromosome"/>
</dbReference>
<keyword evidence="3" id="KW-0732">Signal</keyword>
<feature type="region of interest" description="Disordered" evidence="1">
    <location>
        <begin position="453"/>
        <end position="481"/>
    </location>
</feature>
<dbReference type="KEGG" id="chn:A605_12160"/>
<reference evidence="4 5" key="1">
    <citation type="journal article" date="2012" name="Stand. Genomic Sci.">
        <title>Genome sequence of the halotolerant bacterium Corynebacterium halotolerans type strain YIM 70093(T) (= DSM 44683(T)).</title>
        <authorList>
            <person name="Ruckert C."/>
            <person name="Albersmeier A."/>
            <person name="Al-Dilaimi A."/>
            <person name="Niehaus K."/>
            <person name="Szczepanowski R."/>
            <person name="Kalinowski J."/>
        </authorList>
    </citation>
    <scope>NUCLEOTIDE SEQUENCE [LARGE SCALE GENOMIC DNA]</scope>
    <source>
        <strain evidence="4">YIM 70093</strain>
    </source>
</reference>
<dbReference type="PATRIC" id="fig|1121362.3.peg.2471"/>
<keyword evidence="5" id="KW-1185">Reference proteome</keyword>
<dbReference type="eggNOG" id="ENOG5031QEU">
    <property type="taxonomic scope" value="Bacteria"/>
</dbReference>
<evidence type="ECO:0000313" key="5">
    <source>
        <dbReference type="Proteomes" id="UP000011723"/>
    </source>
</evidence>
<feature type="transmembrane region" description="Helical" evidence="2">
    <location>
        <begin position="484"/>
        <end position="507"/>
    </location>
</feature>
<dbReference type="RefSeq" id="WP_015401843.1">
    <property type="nucleotide sequence ID" value="NC_020302.1"/>
</dbReference>
<evidence type="ECO:0000313" key="4">
    <source>
        <dbReference type="EMBL" id="AGF73428.1"/>
    </source>
</evidence>
<dbReference type="OrthoDB" id="4426680at2"/>
<keyword evidence="2" id="KW-0472">Membrane</keyword>
<dbReference type="HOGENOM" id="CLU_528651_0_0_11"/>
<protein>
    <submittedName>
        <fullName evidence="4">Uncharacterized protein</fullName>
    </submittedName>
</protein>
<gene>
    <name evidence="4" type="ORF">A605_12160</name>
</gene>
<dbReference type="NCBIfam" id="NF038023">
    <property type="entry name" value="S_layer_PS2"/>
    <property type="match status" value="1"/>
</dbReference>
<sequence length="515" mass="56162">MIKNRIRTAALAGAIAVATGVSGLAVPAMAQDAQVATAQFTVEDGSAAVSADPQNIDENELRELTDATGDYLRGWDRADGVRDIVRAYLETGEAGFDPSEEAAQAAFEGARADAAAQLATSAENITKARQSVAFALQADHTATNAWNALRGALDDTRDVVNPLIEATNEANRYQGEEFWDFEALYTTGGIGHSESDLAAAYRDLLELRDDINTQYETAGEWQIDDRYNRVTREHMAALDVLKEEVDAQVAAIEGVYQEAIDTNREAQRSDVLVRQLYLERATAQRDTLRVVEATFRTAARQVELYGDNDTLVGNDEQSLRGLYTALLAPNGPLLNGLSMNLDFLDEADRETYFGHDAWWTDLGNNADGRFQIYREHLTFASESYSKIFANATVWQNELSRVELLDQKAADEVAEREAEREAEKAAAEEAARQAKEAAEREERIAKALEELAKAREEAGKDNGNNNGDDNDDDDVNEGSSEGSSVGGLGIFAALAGVVGLIAAAFPFVSNFLNLNR</sequence>
<dbReference type="AlphaFoldDB" id="M1NPW6"/>
<keyword evidence="2" id="KW-1133">Transmembrane helix</keyword>
<feature type="region of interest" description="Disordered" evidence="1">
    <location>
        <begin position="414"/>
        <end position="438"/>
    </location>
</feature>
<evidence type="ECO:0000256" key="1">
    <source>
        <dbReference type="SAM" id="MobiDB-lite"/>
    </source>
</evidence>
<accession>M1NPW6</accession>
<evidence type="ECO:0000256" key="3">
    <source>
        <dbReference type="SAM" id="SignalP"/>
    </source>
</evidence>
<proteinExistence type="predicted"/>
<dbReference type="EMBL" id="CP003697">
    <property type="protein sequence ID" value="AGF73428.1"/>
    <property type="molecule type" value="Genomic_DNA"/>
</dbReference>
<evidence type="ECO:0000256" key="2">
    <source>
        <dbReference type="SAM" id="Phobius"/>
    </source>
</evidence>
<feature type="signal peptide" evidence="3">
    <location>
        <begin position="1"/>
        <end position="30"/>
    </location>
</feature>
<keyword evidence="2" id="KW-0812">Transmembrane</keyword>
<name>M1NPW6_9CORY</name>